<evidence type="ECO:0000256" key="2">
    <source>
        <dbReference type="ARBA" id="ARBA00005992"/>
    </source>
</evidence>
<evidence type="ECO:0000256" key="1">
    <source>
        <dbReference type="ARBA" id="ARBA00004752"/>
    </source>
</evidence>
<dbReference type="Gene3D" id="2.40.440.10">
    <property type="entry name" value="L,D-transpeptidase catalytic domain-like"/>
    <property type="match status" value="1"/>
</dbReference>
<keyword evidence="4" id="KW-0808">Transferase</keyword>
<evidence type="ECO:0000256" key="7">
    <source>
        <dbReference type="ARBA" id="ARBA00022984"/>
    </source>
</evidence>
<evidence type="ECO:0000256" key="6">
    <source>
        <dbReference type="ARBA" id="ARBA00022960"/>
    </source>
</evidence>
<feature type="active site" description="Proton donor/acceptor" evidence="9">
    <location>
        <position position="197"/>
    </location>
</feature>
<dbReference type="InterPro" id="IPR050979">
    <property type="entry name" value="LD-transpeptidase"/>
</dbReference>
<dbReference type="GO" id="GO:0016757">
    <property type="term" value="F:glycosyltransferase activity"/>
    <property type="evidence" value="ECO:0007669"/>
    <property type="project" value="UniProtKB-KW"/>
</dbReference>
<dbReference type="Pfam" id="PF03734">
    <property type="entry name" value="YkuD"/>
    <property type="match status" value="1"/>
</dbReference>
<dbReference type="OrthoDB" id="9787225at2"/>
<dbReference type="AlphaFoldDB" id="S2L4N6"/>
<sequence>MSSWLLVGMLTIPRLLMAQDEDEWPTGHYPLPEQGNVVGDIQRVKASHEDTLIDIGLRHGIGYNAMLAANPDTPVWIPGEGTEVVLPTRFVLPSAPREGIVINIAELRLYYYPAVEEGEAPRVETYPIGIGRQGWQTPLGETRITTKLESPAWYPPDSIIQEHAERGDNLPRVVPPGPDNPLGDYAMLLDIPGYLIHGTDRPQGVGMYVSHGCIRMLPGDIENLIYRVPKGTKVRIVNEPVKFGWTDEEGLLVQAYPSSEEGGDNADSRIEKGLNEATEAVKGRDFLVDYGRLKHALDTPDGLTVPLYLAGAPFEIPYHFYDQLELDETFYNQLIITMAEDD</sequence>
<dbReference type="GO" id="GO:0071972">
    <property type="term" value="F:peptidoglycan L,D-transpeptidase activity"/>
    <property type="evidence" value="ECO:0007669"/>
    <property type="project" value="TreeGrafter"/>
</dbReference>
<evidence type="ECO:0000256" key="4">
    <source>
        <dbReference type="ARBA" id="ARBA00022679"/>
    </source>
</evidence>
<evidence type="ECO:0000256" key="9">
    <source>
        <dbReference type="PROSITE-ProRule" id="PRU01373"/>
    </source>
</evidence>
<dbReference type="GO" id="GO:0018104">
    <property type="term" value="P:peptidoglycan-protein cross-linking"/>
    <property type="evidence" value="ECO:0007669"/>
    <property type="project" value="TreeGrafter"/>
</dbReference>
<gene>
    <name evidence="11" type="ORF">L861_10110</name>
</gene>
<proteinExistence type="inferred from homology"/>
<comment type="similarity">
    <text evidence="2">Belongs to the YkuD family.</text>
</comment>
<evidence type="ECO:0000259" key="10">
    <source>
        <dbReference type="PROSITE" id="PS52029"/>
    </source>
</evidence>
<dbReference type="PROSITE" id="PS52029">
    <property type="entry name" value="LD_TPASE"/>
    <property type="match status" value="1"/>
</dbReference>
<dbReference type="PANTHER" id="PTHR30582:SF24">
    <property type="entry name" value="L,D-TRANSPEPTIDASE ERFK_SRFK-RELATED"/>
    <property type="match status" value="1"/>
</dbReference>
<protein>
    <recommendedName>
        <fullName evidence="10">L,D-TPase catalytic domain-containing protein</fullName>
    </recommendedName>
</protein>
<dbReference type="InterPro" id="IPR038063">
    <property type="entry name" value="Transpep_catalytic_dom"/>
</dbReference>
<dbReference type="STRING" id="1121939.L861_10110"/>
<feature type="active site" description="Nucleophile" evidence="9">
    <location>
        <position position="213"/>
    </location>
</feature>
<evidence type="ECO:0000313" key="12">
    <source>
        <dbReference type="Proteomes" id="UP000014463"/>
    </source>
</evidence>
<dbReference type="Proteomes" id="UP000014463">
    <property type="component" value="Unassembled WGS sequence"/>
</dbReference>
<dbReference type="eggNOG" id="COG1376">
    <property type="taxonomic scope" value="Bacteria"/>
</dbReference>
<keyword evidence="7 9" id="KW-0573">Peptidoglycan synthesis</keyword>
<dbReference type="SUPFAM" id="SSF141523">
    <property type="entry name" value="L,D-transpeptidase catalytic domain-like"/>
    <property type="match status" value="1"/>
</dbReference>
<keyword evidence="12" id="KW-1185">Reference proteome</keyword>
<keyword evidence="3" id="KW-0328">Glycosyltransferase</keyword>
<organism evidence="11 12">
    <name type="scientific">Litchfieldella anticariensis (strain DSM 16096 / CECT 5854 / CIP 108499 / LMG 22089 / FP35)</name>
    <name type="common">Halomonas anticariensis</name>
    <dbReference type="NCBI Taxonomy" id="1121939"/>
    <lineage>
        <taxon>Bacteria</taxon>
        <taxon>Pseudomonadati</taxon>
        <taxon>Pseudomonadota</taxon>
        <taxon>Gammaproteobacteria</taxon>
        <taxon>Oceanospirillales</taxon>
        <taxon>Halomonadaceae</taxon>
        <taxon>Litchfieldella</taxon>
    </lineage>
</organism>
<dbReference type="InterPro" id="IPR005490">
    <property type="entry name" value="LD_TPept_cat_dom"/>
</dbReference>
<comment type="caution">
    <text evidence="11">The sequence shown here is derived from an EMBL/GenBank/DDBJ whole genome shotgun (WGS) entry which is preliminary data.</text>
</comment>
<comment type="pathway">
    <text evidence="1 9">Cell wall biogenesis; peptidoglycan biosynthesis.</text>
</comment>
<evidence type="ECO:0000256" key="8">
    <source>
        <dbReference type="ARBA" id="ARBA00023316"/>
    </source>
</evidence>
<dbReference type="GO" id="GO:0005576">
    <property type="term" value="C:extracellular region"/>
    <property type="evidence" value="ECO:0007669"/>
    <property type="project" value="TreeGrafter"/>
</dbReference>
<reference evidence="11 12" key="1">
    <citation type="journal article" date="2013" name="Genome Announc.">
        <title>Draft genome sequence of the moderately halophilic gammaproteobacterium Halomonas anticariensis FP35.</title>
        <authorList>
            <person name="Tahrioui A."/>
            <person name="Quesada E."/>
            <person name="Llamas I."/>
        </authorList>
    </citation>
    <scope>NUCLEOTIDE SEQUENCE [LARGE SCALE GENOMIC DNA]</scope>
    <source>
        <strain evidence="12">DSM 16096 / CECT 5854 / LMG 22089 / FP35</strain>
    </source>
</reference>
<evidence type="ECO:0000256" key="5">
    <source>
        <dbReference type="ARBA" id="ARBA00022801"/>
    </source>
</evidence>
<keyword evidence="8 9" id="KW-0961">Cell wall biogenesis/degradation</keyword>
<accession>S2L4N6</accession>
<dbReference type="GO" id="GO:0008360">
    <property type="term" value="P:regulation of cell shape"/>
    <property type="evidence" value="ECO:0007669"/>
    <property type="project" value="UniProtKB-UniRule"/>
</dbReference>
<dbReference type="CDD" id="cd16913">
    <property type="entry name" value="YkuD_like"/>
    <property type="match status" value="1"/>
</dbReference>
<evidence type="ECO:0000256" key="3">
    <source>
        <dbReference type="ARBA" id="ARBA00022676"/>
    </source>
</evidence>
<name>S2L4N6_LITA3</name>
<dbReference type="PANTHER" id="PTHR30582">
    <property type="entry name" value="L,D-TRANSPEPTIDASE"/>
    <property type="match status" value="1"/>
</dbReference>
<dbReference type="PATRIC" id="fig|1121939.11.peg.2120"/>
<keyword evidence="5" id="KW-0378">Hydrolase</keyword>
<keyword evidence="6 9" id="KW-0133">Cell shape</keyword>
<evidence type="ECO:0000313" key="11">
    <source>
        <dbReference type="EMBL" id="EPC02689.1"/>
    </source>
</evidence>
<dbReference type="GO" id="GO:0071555">
    <property type="term" value="P:cell wall organization"/>
    <property type="evidence" value="ECO:0007669"/>
    <property type="project" value="UniProtKB-UniRule"/>
</dbReference>
<dbReference type="EMBL" id="ASTJ01000024">
    <property type="protein sequence ID" value="EPC02689.1"/>
    <property type="molecule type" value="Genomic_DNA"/>
</dbReference>
<feature type="domain" description="L,D-TPase catalytic" evidence="10">
    <location>
        <begin position="98"/>
        <end position="237"/>
    </location>
</feature>
<dbReference type="UniPathway" id="UPA00219"/>